<evidence type="ECO:0000313" key="7">
    <source>
        <dbReference type="Proteomes" id="UP000784294"/>
    </source>
</evidence>
<dbReference type="InterPro" id="IPR051170">
    <property type="entry name" value="Neural/epithelial_adhesion"/>
</dbReference>
<protein>
    <recommendedName>
        <fullName evidence="5">Ig-like domain-containing protein</fullName>
    </recommendedName>
</protein>
<keyword evidence="7" id="KW-1185">Reference proteome</keyword>
<dbReference type="Gene3D" id="2.60.40.10">
    <property type="entry name" value="Immunoglobulins"/>
    <property type="match status" value="1"/>
</dbReference>
<accession>A0A3S5BTN8</accession>
<comment type="caution">
    <text evidence="6">The sequence shown here is derived from an EMBL/GenBank/DDBJ whole genome shotgun (WGS) entry which is preliminary data.</text>
</comment>
<name>A0A3S5BTN8_9PLAT</name>
<dbReference type="EMBL" id="CAAALY010261215">
    <property type="protein sequence ID" value="VEL39413.1"/>
    <property type="molecule type" value="Genomic_DNA"/>
</dbReference>
<feature type="domain" description="Ig-like" evidence="5">
    <location>
        <begin position="4"/>
        <end position="104"/>
    </location>
</feature>
<organism evidence="6 7">
    <name type="scientific">Protopolystoma xenopodis</name>
    <dbReference type="NCBI Taxonomy" id="117903"/>
    <lineage>
        <taxon>Eukaryota</taxon>
        <taxon>Metazoa</taxon>
        <taxon>Spiralia</taxon>
        <taxon>Lophotrochozoa</taxon>
        <taxon>Platyhelminthes</taxon>
        <taxon>Monogenea</taxon>
        <taxon>Polyopisthocotylea</taxon>
        <taxon>Polystomatidea</taxon>
        <taxon>Polystomatidae</taxon>
        <taxon>Protopolystoma</taxon>
    </lineage>
</organism>
<dbReference type="FunFam" id="2.60.40.10:FF:000032">
    <property type="entry name" value="palladin isoform X1"/>
    <property type="match status" value="1"/>
</dbReference>
<dbReference type="InterPro" id="IPR036179">
    <property type="entry name" value="Ig-like_dom_sf"/>
</dbReference>
<dbReference type="InterPro" id="IPR013783">
    <property type="entry name" value="Ig-like_fold"/>
</dbReference>
<dbReference type="InterPro" id="IPR003598">
    <property type="entry name" value="Ig_sub2"/>
</dbReference>
<dbReference type="PROSITE" id="PS50835">
    <property type="entry name" value="IG_LIKE"/>
    <property type="match status" value="1"/>
</dbReference>
<dbReference type="InterPro" id="IPR007110">
    <property type="entry name" value="Ig-like_dom"/>
</dbReference>
<evidence type="ECO:0000256" key="2">
    <source>
        <dbReference type="ARBA" id="ARBA00022737"/>
    </source>
</evidence>
<feature type="non-terminal residue" evidence="6">
    <location>
        <position position="1"/>
    </location>
</feature>
<keyword evidence="1" id="KW-0732">Signal</keyword>
<evidence type="ECO:0000256" key="4">
    <source>
        <dbReference type="ARBA" id="ARBA00023319"/>
    </source>
</evidence>
<dbReference type="OrthoDB" id="5985519at2759"/>
<dbReference type="SUPFAM" id="SSF48726">
    <property type="entry name" value="Immunoglobulin"/>
    <property type="match status" value="1"/>
</dbReference>
<evidence type="ECO:0000259" key="5">
    <source>
        <dbReference type="PROSITE" id="PS50835"/>
    </source>
</evidence>
<dbReference type="SMART" id="SM00409">
    <property type="entry name" value="IG"/>
    <property type="match status" value="1"/>
</dbReference>
<gene>
    <name evidence="6" type="ORF">PXEA_LOCUS32853</name>
</gene>
<sequence>MEEPKILTISQSREVKEGEKATFICEVQGYPMPTVNWYFIRPGRPHDSQILPGDAKEVSVSLRGGPQVTRLTSHLQITEFSLKQEGEYRCTAENDLGMATKSLSVIMSTLDDGPLFNGGKP</sequence>
<dbReference type="InterPro" id="IPR003599">
    <property type="entry name" value="Ig_sub"/>
</dbReference>
<dbReference type="SMART" id="SM00408">
    <property type="entry name" value="IGc2"/>
    <property type="match status" value="1"/>
</dbReference>
<keyword evidence="4" id="KW-0393">Immunoglobulin domain</keyword>
<dbReference type="Proteomes" id="UP000784294">
    <property type="component" value="Unassembled WGS sequence"/>
</dbReference>
<evidence type="ECO:0000313" key="6">
    <source>
        <dbReference type="EMBL" id="VEL39413.1"/>
    </source>
</evidence>
<keyword evidence="3" id="KW-1015">Disulfide bond</keyword>
<dbReference type="InterPro" id="IPR013098">
    <property type="entry name" value="Ig_I-set"/>
</dbReference>
<dbReference type="AlphaFoldDB" id="A0A3S5BTN8"/>
<reference evidence="6" key="1">
    <citation type="submission" date="2018-11" db="EMBL/GenBank/DDBJ databases">
        <authorList>
            <consortium name="Pathogen Informatics"/>
        </authorList>
    </citation>
    <scope>NUCLEOTIDE SEQUENCE</scope>
</reference>
<evidence type="ECO:0000256" key="3">
    <source>
        <dbReference type="ARBA" id="ARBA00023157"/>
    </source>
</evidence>
<keyword evidence="2" id="KW-0677">Repeat</keyword>
<dbReference type="PANTHER" id="PTHR12231">
    <property type="entry name" value="CTX-RELATED TYPE I TRANSMEMBRANE PROTEIN"/>
    <property type="match status" value="1"/>
</dbReference>
<evidence type="ECO:0000256" key="1">
    <source>
        <dbReference type="ARBA" id="ARBA00022729"/>
    </source>
</evidence>
<dbReference type="GO" id="GO:0043005">
    <property type="term" value="C:neuron projection"/>
    <property type="evidence" value="ECO:0007669"/>
    <property type="project" value="TreeGrafter"/>
</dbReference>
<proteinExistence type="predicted"/>
<dbReference type="Pfam" id="PF07679">
    <property type="entry name" value="I-set"/>
    <property type="match status" value="1"/>
</dbReference>
<dbReference type="PANTHER" id="PTHR12231:SF253">
    <property type="entry name" value="DPR-INTERACTING PROTEIN ETA, ISOFORM B-RELATED"/>
    <property type="match status" value="1"/>
</dbReference>